<evidence type="ECO:0000256" key="1">
    <source>
        <dbReference type="ARBA" id="ARBA00038357"/>
    </source>
</evidence>
<evidence type="ECO:0000256" key="3">
    <source>
        <dbReference type="SAM" id="Phobius"/>
    </source>
</evidence>
<dbReference type="InterPro" id="IPR036400">
    <property type="entry name" value="Cyt_B5-like_heme/steroid_sf"/>
</dbReference>
<evidence type="ECO:0000256" key="2">
    <source>
        <dbReference type="SAM" id="MobiDB-lite"/>
    </source>
</evidence>
<keyword evidence="3" id="KW-0472">Membrane</keyword>
<evidence type="ECO:0000313" key="6">
    <source>
        <dbReference type="Proteomes" id="UP000245699"/>
    </source>
</evidence>
<comment type="caution">
    <text evidence="5">The sequence shown here is derived from an EMBL/GenBank/DDBJ whole genome shotgun (WGS) entry which is preliminary data.</text>
</comment>
<sequence>MFKSEALNLAAISGIIIGLSLIAGVYLNPQGKSSSKSKGKSTGQEDPEDIKKNKYTKRDISKFTGENPDEPILIAVKGIVYDVNVNNGGGYYGPSGPYSLFSGRDASRLFSLFEFDNGMTEAEINAPIDPLDNLTAEEEESLEAYIQLFESKYKPVGILVEPHEK</sequence>
<gene>
    <name evidence="5" type="ORF">BB559_003215</name>
</gene>
<dbReference type="SUPFAM" id="SSF55856">
    <property type="entry name" value="Cytochrome b5-like heme/steroid binding domain"/>
    <property type="match status" value="1"/>
</dbReference>
<dbReference type="Proteomes" id="UP000245699">
    <property type="component" value="Unassembled WGS sequence"/>
</dbReference>
<keyword evidence="3" id="KW-0812">Transmembrane</keyword>
<dbReference type="EMBL" id="MBFT01000313">
    <property type="protein sequence ID" value="PVU93616.1"/>
    <property type="molecule type" value="Genomic_DNA"/>
</dbReference>
<keyword evidence="6" id="KW-1185">Reference proteome</keyword>
<dbReference type="PANTHER" id="PTHR10281:SF76">
    <property type="entry name" value="CALCUTTA CUP-RELATED"/>
    <property type="match status" value="1"/>
</dbReference>
<dbReference type="Gene3D" id="3.10.120.10">
    <property type="entry name" value="Cytochrome b5-like heme/steroid binding domain"/>
    <property type="match status" value="1"/>
</dbReference>
<dbReference type="GO" id="GO:0012505">
    <property type="term" value="C:endomembrane system"/>
    <property type="evidence" value="ECO:0007669"/>
    <property type="project" value="TreeGrafter"/>
</dbReference>
<evidence type="ECO:0000313" key="5">
    <source>
        <dbReference type="EMBL" id="PVU93616.1"/>
    </source>
</evidence>
<dbReference type="InterPro" id="IPR001199">
    <property type="entry name" value="Cyt_B5-like_heme/steroid-bd"/>
</dbReference>
<reference evidence="5 6" key="1">
    <citation type="journal article" date="2018" name="MBio">
        <title>Comparative Genomics Reveals the Core Gene Toolbox for the Fungus-Insect Symbiosis.</title>
        <authorList>
            <person name="Wang Y."/>
            <person name="Stata M."/>
            <person name="Wang W."/>
            <person name="Stajich J.E."/>
            <person name="White M.M."/>
            <person name="Moncalvo J.M."/>
        </authorList>
    </citation>
    <scope>NUCLEOTIDE SEQUENCE [LARGE SCALE GENOMIC DNA]</scope>
    <source>
        <strain evidence="5 6">AUS-77-4</strain>
    </source>
</reference>
<dbReference type="InterPro" id="IPR050577">
    <property type="entry name" value="MAPR/NEUFC/NENF-like"/>
</dbReference>
<dbReference type="Pfam" id="PF00173">
    <property type="entry name" value="Cyt-b5"/>
    <property type="match status" value="1"/>
</dbReference>
<dbReference type="PANTHER" id="PTHR10281">
    <property type="entry name" value="MEMBRANE-ASSOCIATED PROGESTERONE RECEPTOR COMPONENT-RELATED"/>
    <property type="match status" value="1"/>
</dbReference>
<name>A0A2T9YMQ9_9FUNG</name>
<protein>
    <recommendedName>
        <fullName evidence="4">Cytochrome b5 heme-binding domain-containing protein</fullName>
    </recommendedName>
</protein>
<organism evidence="5 6">
    <name type="scientific">Furculomyces boomerangus</name>
    <dbReference type="NCBI Taxonomy" id="61424"/>
    <lineage>
        <taxon>Eukaryota</taxon>
        <taxon>Fungi</taxon>
        <taxon>Fungi incertae sedis</taxon>
        <taxon>Zoopagomycota</taxon>
        <taxon>Kickxellomycotina</taxon>
        <taxon>Harpellomycetes</taxon>
        <taxon>Harpellales</taxon>
        <taxon>Harpellaceae</taxon>
        <taxon>Furculomyces</taxon>
    </lineage>
</organism>
<accession>A0A2T9YMQ9</accession>
<feature type="transmembrane region" description="Helical" evidence="3">
    <location>
        <begin position="6"/>
        <end position="27"/>
    </location>
</feature>
<dbReference type="STRING" id="61424.A0A2T9YMQ9"/>
<dbReference type="SMART" id="SM01117">
    <property type="entry name" value="Cyt-b5"/>
    <property type="match status" value="1"/>
</dbReference>
<proteinExistence type="inferred from homology"/>
<feature type="region of interest" description="Disordered" evidence="2">
    <location>
        <begin position="30"/>
        <end position="55"/>
    </location>
</feature>
<dbReference type="AlphaFoldDB" id="A0A2T9YMQ9"/>
<comment type="similarity">
    <text evidence="1">Belongs to the cytochrome b5 family. MAPR subfamily.</text>
</comment>
<feature type="domain" description="Cytochrome b5 heme-binding" evidence="4">
    <location>
        <begin position="55"/>
        <end position="160"/>
    </location>
</feature>
<dbReference type="GO" id="GO:0016020">
    <property type="term" value="C:membrane"/>
    <property type="evidence" value="ECO:0007669"/>
    <property type="project" value="TreeGrafter"/>
</dbReference>
<evidence type="ECO:0000259" key="4">
    <source>
        <dbReference type="SMART" id="SM01117"/>
    </source>
</evidence>
<dbReference type="OrthoDB" id="547796at2759"/>
<keyword evidence="3" id="KW-1133">Transmembrane helix</keyword>